<name>A0A817FAI6_LEPSM</name>
<evidence type="ECO:0000313" key="2">
    <source>
        <dbReference type="EMBL" id="CAF2741441.1"/>
    </source>
</evidence>
<comment type="caution">
    <text evidence="2">The sequence shown here is derived from an EMBL/GenBank/DDBJ whole genome shotgun (WGS) entry which is preliminary data.</text>
</comment>
<accession>A0A817FAI6</accession>
<dbReference type="InterPro" id="IPR021109">
    <property type="entry name" value="Peptidase_aspartic_dom_sf"/>
</dbReference>
<feature type="region of interest" description="Disordered" evidence="1">
    <location>
        <begin position="274"/>
        <end position="317"/>
    </location>
</feature>
<feature type="compositionally biased region" description="Polar residues" evidence="1">
    <location>
        <begin position="274"/>
        <end position="294"/>
    </location>
</feature>
<feature type="region of interest" description="Disordered" evidence="1">
    <location>
        <begin position="1"/>
        <end position="42"/>
    </location>
</feature>
<feature type="compositionally biased region" description="Low complexity" evidence="1">
    <location>
        <begin position="296"/>
        <end position="313"/>
    </location>
</feature>
<dbReference type="Gene3D" id="2.40.70.10">
    <property type="entry name" value="Acid Proteases"/>
    <property type="match status" value="1"/>
</dbReference>
<dbReference type="PANTHER" id="PTHR37984:SF9">
    <property type="entry name" value="INTEGRASE CATALYTIC DOMAIN-CONTAINING PROTEIN"/>
    <property type="match status" value="1"/>
</dbReference>
<gene>
    <name evidence="2" type="ORF">LSAA_61</name>
</gene>
<dbReference type="AlphaFoldDB" id="A0A817FAI6"/>
<dbReference type="PANTHER" id="PTHR37984">
    <property type="entry name" value="PROTEIN CBG26694"/>
    <property type="match status" value="1"/>
</dbReference>
<organism evidence="2 3">
    <name type="scientific">Lepeophtheirus salmonis</name>
    <name type="common">Salmon louse</name>
    <name type="synonym">Caligus salmonis</name>
    <dbReference type="NCBI Taxonomy" id="72036"/>
    <lineage>
        <taxon>Eukaryota</taxon>
        <taxon>Metazoa</taxon>
        <taxon>Ecdysozoa</taxon>
        <taxon>Arthropoda</taxon>
        <taxon>Crustacea</taxon>
        <taxon>Multicrustacea</taxon>
        <taxon>Hexanauplia</taxon>
        <taxon>Copepoda</taxon>
        <taxon>Siphonostomatoida</taxon>
        <taxon>Caligidae</taxon>
        <taxon>Lepeophtheirus</taxon>
    </lineage>
</organism>
<dbReference type="CDD" id="cd00303">
    <property type="entry name" value="retropepsin_like"/>
    <property type="match status" value="1"/>
</dbReference>
<sequence length="607" mass="67144">MVRKSAKKTGNPKATAHSEPSTPHDDPLSTPHANTQSDQDPAGVTRQLFSLTPQVTAEELLNMREEGKLWRKQPLGTDEDSPISEQYCRSTDLIHGLSANRNDFITRCCTAMRRLEVALPSPLTKHSGSLKSKSSPIQQTFDSSVTGVTTGMLHRELKTSRLSLANNKYGPSSALWEHTASKSWKEKSSKVVAEVNFIKRKQIPGESFDKYWFTLKDMADEAELCNRCRDAQIVRQIVVGIRDNDTKVALEEESTFPTQDRAIAICRAKESANRSSSKISNTQIQHVQTRSRSFGRSKISTNRSSSSNTDGSKQSCRNCGKIHSPSKQVCPANGQNCNSCNKKGHFASMCRSSKVSSVYVTNIDKQSSESRSNKFCDLRSITAHFFSLNGISLGSLKNVLPDSGASANFISTQNAERLGFNVNTGRKPEGQLTAANNLSINIIGEMKVKIKYHDIMTPITFQVSNEYQGTLLSLDTSIALKIIHPEFPVPIVSVRNVQMSRPVFEVLHVNGDSFESTPATTTSHHSEAPVHKNQNIPEAGEESIFATKESLLREYSDVFDGEKNISRSWMDLPWSSTSSPTQLLSKLEVPDLSLYLFVSGSKRCSMI</sequence>
<protein>
    <submittedName>
        <fullName evidence="2">(salmon louse) hypothetical protein</fullName>
    </submittedName>
</protein>
<evidence type="ECO:0000256" key="1">
    <source>
        <dbReference type="SAM" id="MobiDB-lite"/>
    </source>
</evidence>
<dbReference type="InterPro" id="IPR050951">
    <property type="entry name" value="Retrovirus_Pol_polyprotein"/>
</dbReference>
<reference evidence="2" key="1">
    <citation type="submission" date="2021-02" db="EMBL/GenBank/DDBJ databases">
        <authorList>
            <person name="Bekaert M."/>
        </authorList>
    </citation>
    <scope>NUCLEOTIDE SEQUENCE</scope>
    <source>
        <strain evidence="2">IoA-00</strain>
    </source>
</reference>
<proteinExistence type="predicted"/>
<keyword evidence="3" id="KW-1185">Reference proteome</keyword>
<dbReference type="EMBL" id="CAJNVT010000009">
    <property type="protein sequence ID" value="CAF2741441.1"/>
    <property type="molecule type" value="Genomic_DNA"/>
</dbReference>
<evidence type="ECO:0000313" key="3">
    <source>
        <dbReference type="Proteomes" id="UP000675881"/>
    </source>
</evidence>
<dbReference type="Proteomes" id="UP000675881">
    <property type="component" value="Unassembled WGS sequence"/>
</dbReference>